<gene>
    <name evidence="2" type="ORF">Pfra01_003067300</name>
</gene>
<feature type="region of interest" description="Disordered" evidence="1">
    <location>
        <begin position="155"/>
        <end position="176"/>
    </location>
</feature>
<organism evidence="2 3">
    <name type="scientific">Phytophthora fragariaefolia</name>
    <dbReference type="NCBI Taxonomy" id="1490495"/>
    <lineage>
        <taxon>Eukaryota</taxon>
        <taxon>Sar</taxon>
        <taxon>Stramenopiles</taxon>
        <taxon>Oomycota</taxon>
        <taxon>Peronosporomycetes</taxon>
        <taxon>Peronosporales</taxon>
        <taxon>Peronosporaceae</taxon>
        <taxon>Phytophthora</taxon>
    </lineage>
</organism>
<evidence type="ECO:0000313" key="2">
    <source>
        <dbReference type="EMBL" id="GMG18388.1"/>
    </source>
</evidence>
<name>A0A9W6YRF4_9STRA</name>
<accession>A0A9W6YRF4</accession>
<dbReference type="OrthoDB" id="10329944at2759"/>
<evidence type="ECO:0000313" key="3">
    <source>
        <dbReference type="Proteomes" id="UP001165121"/>
    </source>
</evidence>
<evidence type="ECO:0000256" key="1">
    <source>
        <dbReference type="SAM" id="MobiDB-lite"/>
    </source>
</evidence>
<protein>
    <submittedName>
        <fullName evidence="2">Unnamed protein product</fullName>
    </submittedName>
</protein>
<dbReference type="EMBL" id="BSXT01019413">
    <property type="protein sequence ID" value="GMG18388.1"/>
    <property type="molecule type" value="Genomic_DNA"/>
</dbReference>
<dbReference type="AlphaFoldDB" id="A0A9W6YRF4"/>
<keyword evidence="3" id="KW-1185">Reference proteome</keyword>
<proteinExistence type="predicted"/>
<feature type="region of interest" description="Disordered" evidence="1">
    <location>
        <begin position="15"/>
        <end position="109"/>
    </location>
</feature>
<dbReference type="Proteomes" id="UP001165121">
    <property type="component" value="Unassembled WGS sequence"/>
</dbReference>
<comment type="caution">
    <text evidence="2">The sequence shown here is derived from an EMBL/GenBank/DDBJ whole genome shotgun (WGS) entry which is preliminary data.</text>
</comment>
<reference evidence="2" key="1">
    <citation type="submission" date="2023-04" db="EMBL/GenBank/DDBJ databases">
        <title>Phytophthora fragariaefolia NBRC 109709.</title>
        <authorList>
            <person name="Ichikawa N."/>
            <person name="Sato H."/>
            <person name="Tonouchi N."/>
        </authorList>
    </citation>
    <scope>NUCLEOTIDE SEQUENCE</scope>
    <source>
        <strain evidence="2">NBRC 109709</strain>
    </source>
</reference>
<sequence length="176" mass="19471">MVRTKKTAHILCELQIEASASSSEDDVDENSGSSRSREEATNASKSEIVPNGQDTFASQDDTVKNSGDKSCASDAGEEAQRTSTQGDDSDDDPGSSEQTSGASRGSRERAFVDCNDELYYVPPLKTSHRSWDAFDTYFGEVSTRYAYRHRDLRGAEREVTRSPDRIHDSSRWEVQG</sequence>